<protein>
    <submittedName>
        <fullName evidence="1">Uncharacterized protein</fullName>
    </submittedName>
</protein>
<proteinExistence type="predicted"/>
<dbReference type="AlphaFoldDB" id="A0A5S9MA16"/>
<organism evidence="1 2">
    <name type="scientific">Bacillus safensis</name>
    <dbReference type="NCBI Taxonomy" id="561879"/>
    <lineage>
        <taxon>Bacteria</taxon>
        <taxon>Bacillati</taxon>
        <taxon>Bacillota</taxon>
        <taxon>Bacilli</taxon>
        <taxon>Bacillales</taxon>
        <taxon>Bacillaceae</taxon>
        <taxon>Bacillus</taxon>
    </lineage>
</organism>
<evidence type="ECO:0000313" key="2">
    <source>
        <dbReference type="Proteomes" id="UP000464658"/>
    </source>
</evidence>
<dbReference type="Proteomes" id="UP000464658">
    <property type="component" value="Chromosome"/>
</dbReference>
<accession>A0A5S9MA16</accession>
<evidence type="ECO:0000313" key="1">
    <source>
        <dbReference type="EMBL" id="BBP89973.1"/>
    </source>
</evidence>
<reference evidence="1 2" key="1">
    <citation type="submission" date="2019-12" db="EMBL/GenBank/DDBJ databases">
        <title>Full genome sequence of a Bacillus safensis strain isolated from commercially available natto in Indonesia.</title>
        <authorList>
            <person name="Yoshida M."/>
            <person name="Uomi M."/>
            <person name="Waturangi D."/>
            <person name="Ekaputri J.J."/>
            <person name="Setiamarga D.H.E."/>
        </authorList>
    </citation>
    <scope>NUCLEOTIDE SEQUENCE [LARGE SCALE GENOMIC DNA]</scope>
    <source>
        <strain evidence="1 2">IDN1</strain>
    </source>
</reference>
<sequence>MKSIEKNAYFQESIGDWLSRQGNISIREKLLDEEIREELCAQFDQSRQENVSHKDVKV</sequence>
<dbReference type="EMBL" id="AP021906">
    <property type="protein sequence ID" value="BBP89973.1"/>
    <property type="molecule type" value="Genomic_DNA"/>
</dbReference>
<gene>
    <name evidence="1" type="ORF">BsIDN1_35910</name>
</gene>
<name>A0A5S9MA16_BACIA</name>